<name>A0A4R2N796_9PAST</name>
<keyword evidence="3" id="KW-0378">Hydrolase</keyword>
<dbReference type="SUPFAM" id="SSF50199">
    <property type="entry name" value="Staphylococcal nuclease"/>
    <property type="match status" value="1"/>
</dbReference>
<dbReference type="Gene3D" id="2.40.50.90">
    <property type="match status" value="1"/>
</dbReference>
<evidence type="ECO:0000313" key="7">
    <source>
        <dbReference type="Proteomes" id="UP000295537"/>
    </source>
</evidence>
<evidence type="ECO:0000256" key="1">
    <source>
        <dbReference type="ARBA" id="ARBA00022722"/>
    </source>
</evidence>
<feature type="compositionally biased region" description="Basic and acidic residues" evidence="4">
    <location>
        <begin position="155"/>
        <end position="164"/>
    </location>
</feature>
<organism evidence="6 7">
    <name type="scientific">Nicoletella semolina</name>
    <dbReference type="NCBI Taxonomy" id="271160"/>
    <lineage>
        <taxon>Bacteria</taxon>
        <taxon>Pseudomonadati</taxon>
        <taxon>Pseudomonadota</taxon>
        <taxon>Gammaproteobacteria</taxon>
        <taxon>Pasteurellales</taxon>
        <taxon>Pasteurellaceae</taxon>
        <taxon>Nicoletella</taxon>
    </lineage>
</organism>
<dbReference type="PANTHER" id="PTHR12302">
    <property type="entry name" value="EBNA2 BINDING PROTEIN P100"/>
    <property type="match status" value="1"/>
</dbReference>
<dbReference type="SMART" id="SM00318">
    <property type="entry name" value="SNc"/>
    <property type="match status" value="1"/>
</dbReference>
<gene>
    <name evidence="6" type="ORF">EV693_10917</name>
</gene>
<dbReference type="AlphaFoldDB" id="A0A4R2N796"/>
<dbReference type="InterPro" id="IPR008613">
    <property type="entry name" value="Excalibur_Ca-bd_domain"/>
</dbReference>
<feature type="domain" description="TNase-like" evidence="5">
    <location>
        <begin position="28"/>
        <end position="147"/>
    </location>
</feature>
<dbReference type="GO" id="GO:0004519">
    <property type="term" value="F:endonuclease activity"/>
    <property type="evidence" value="ECO:0007669"/>
    <property type="project" value="UniProtKB-KW"/>
</dbReference>
<keyword evidence="1" id="KW-0540">Nuclease</keyword>
<dbReference type="InterPro" id="IPR016071">
    <property type="entry name" value="Staphylococal_nuclease_OB-fold"/>
</dbReference>
<evidence type="ECO:0000256" key="3">
    <source>
        <dbReference type="ARBA" id="ARBA00022801"/>
    </source>
</evidence>
<dbReference type="PANTHER" id="PTHR12302:SF3">
    <property type="entry name" value="SERINE_THREONINE-PROTEIN KINASE 31"/>
    <property type="match status" value="1"/>
</dbReference>
<evidence type="ECO:0000256" key="4">
    <source>
        <dbReference type="SAM" id="MobiDB-lite"/>
    </source>
</evidence>
<evidence type="ECO:0000313" key="6">
    <source>
        <dbReference type="EMBL" id="TCP16802.1"/>
    </source>
</evidence>
<keyword evidence="2 6" id="KW-0255">Endonuclease</keyword>
<evidence type="ECO:0000256" key="2">
    <source>
        <dbReference type="ARBA" id="ARBA00022759"/>
    </source>
</evidence>
<dbReference type="OrthoDB" id="9805504at2"/>
<feature type="region of interest" description="Disordered" evidence="4">
    <location>
        <begin position="144"/>
        <end position="184"/>
    </location>
</feature>
<accession>A0A4R2N796</accession>
<dbReference type="PROSITE" id="PS50830">
    <property type="entry name" value="TNASE_3"/>
    <property type="match status" value="1"/>
</dbReference>
<dbReference type="Pfam" id="PF05901">
    <property type="entry name" value="Excalibur"/>
    <property type="match status" value="1"/>
</dbReference>
<comment type="caution">
    <text evidence="6">The sequence shown here is derived from an EMBL/GenBank/DDBJ whole genome shotgun (WGS) entry which is preliminary data.</text>
</comment>
<dbReference type="Proteomes" id="UP000295537">
    <property type="component" value="Unassembled WGS sequence"/>
</dbReference>
<dbReference type="InterPro" id="IPR035437">
    <property type="entry name" value="SNase_OB-fold_sf"/>
</dbReference>
<proteinExistence type="predicted"/>
<dbReference type="Pfam" id="PF00565">
    <property type="entry name" value="SNase"/>
    <property type="match status" value="1"/>
</dbReference>
<dbReference type="EMBL" id="SLXJ01000009">
    <property type="protein sequence ID" value="TCP16802.1"/>
    <property type="molecule type" value="Genomic_DNA"/>
</dbReference>
<sequence length="250" mass="29288">MYKSIHKFFVGFFSLFFVGFVYSKPHLDVFYCKVIHISDGDSLTCLINNSPTKVRLQYIDAPELDQPYGESSKRGLAELVLNKQVKLLVSGRDRYNRLLAEVYDKRRGNINLKMVEMGLVWVYSYTKPIYSQAEQRAKRNHLGLWQDKNPINPKQWRENKRSDLPKNLQNKNVKKSNVQRKSEYSPLVSSQSVPLLDCRKKRSCRQLKTYENALAYFQQCGWKELDRNGDGIPCNTLYRQANRLKGSRYD</sequence>
<dbReference type="GO" id="GO:0016787">
    <property type="term" value="F:hydrolase activity"/>
    <property type="evidence" value="ECO:0007669"/>
    <property type="project" value="UniProtKB-KW"/>
</dbReference>
<reference evidence="6 7" key="1">
    <citation type="submission" date="2019-03" db="EMBL/GenBank/DDBJ databases">
        <title>Genomic Encyclopedia of Type Strains, Phase IV (KMG-IV): sequencing the most valuable type-strain genomes for metagenomic binning, comparative biology and taxonomic classification.</title>
        <authorList>
            <person name="Goeker M."/>
        </authorList>
    </citation>
    <scope>NUCLEOTIDE SEQUENCE [LARGE SCALE GENOMIC DNA]</scope>
    <source>
        <strain evidence="6 7">DSM 16380</strain>
    </source>
</reference>
<evidence type="ECO:0000259" key="5">
    <source>
        <dbReference type="PROSITE" id="PS50830"/>
    </source>
</evidence>
<protein>
    <submittedName>
        <fullName evidence="6">Endonuclease YncB(Thermonuclease family)</fullName>
    </submittedName>
</protein>
<keyword evidence="7" id="KW-1185">Reference proteome</keyword>